<feature type="chain" id="PRO_5039451935" evidence="1">
    <location>
        <begin position="30"/>
        <end position="120"/>
    </location>
</feature>
<evidence type="ECO:0000313" key="4">
    <source>
        <dbReference type="Proteomes" id="UP000321797"/>
    </source>
</evidence>
<keyword evidence="1" id="KW-0732">Signal</keyword>
<evidence type="ECO:0000259" key="2">
    <source>
        <dbReference type="Pfam" id="PF05305"/>
    </source>
</evidence>
<organism evidence="3 4">
    <name type="scientific">Mycolicibacter arupensis</name>
    <dbReference type="NCBI Taxonomy" id="342002"/>
    <lineage>
        <taxon>Bacteria</taxon>
        <taxon>Bacillati</taxon>
        <taxon>Actinomycetota</taxon>
        <taxon>Actinomycetes</taxon>
        <taxon>Mycobacteriales</taxon>
        <taxon>Mycobacteriaceae</taxon>
        <taxon>Mycolicibacter</taxon>
    </lineage>
</organism>
<name>A0A5C7Y1L1_9MYCO</name>
<accession>A0A5C7Y1L1</accession>
<dbReference type="EMBL" id="SSGD01000069">
    <property type="protein sequence ID" value="TXI55358.1"/>
    <property type="molecule type" value="Genomic_DNA"/>
</dbReference>
<reference evidence="3 4" key="1">
    <citation type="submission" date="2018-09" db="EMBL/GenBank/DDBJ databases">
        <title>Metagenome Assembled Genomes from an Advanced Water Purification Facility.</title>
        <authorList>
            <person name="Stamps B.W."/>
            <person name="Spear J.R."/>
        </authorList>
    </citation>
    <scope>NUCLEOTIDE SEQUENCE [LARGE SCALE GENOMIC DNA]</scope>
    <source>
        <strain evidence="3">Bin_29_2</strain>
    </source>
</reference>
<evidence type="ECO:0000256" key="1">
    <source>
        <dbReference type="SAM" id="SignalP"/>
    </source>
</evidence>
<comment type="caution">
    <text evidence="3">The sequence shown here is derived from an EMBL/GenBank/DDBJ whole genome shotgun (WGS) entry which is preliminary data.</text>
</comment>
<sequence length="120" mass="12917">MKHIRVGRLRIMLATFLLPVLLSALPSSAVGLAHADNGAYLNEVQSTVRVRMNENQAMRLGSAACQTLRKGPDGQITDQSRAEAAQAVARTSRSVGVNRNDGLDRGNAMRLTVAAEHHLC</sequence>
<dbReference type="Proteomes" id="UP000321797">
    <property type="component" value="Unassembled WGS sequence"/>
</dbReference>
<feature type="signal peptide" evidence="1">
    <location>
        <begin position="1"/>
        <end position="29"/>
    </location>
</feature>
<feature type="domain" description="DUF732" evidence="2">
    <location>
        <begin position="38"/>
        <end position="120"/>
    </location>
</feature>
<gene>
    <name evidence="3" type="ORF">E6Q54_12770</name>
</gene>
<dbReference type="InterPro" id="IPR007969">
    <property type="entry name" value="DUF732"/>
</dbReference>
<protein>
    <submittedName>
        <fullName evidence="3">DUF732 domain-containing protein</fullName>
    </submittedName>
</protein>
<dbReference type="Pfam" id="PF05305">
    <property type="entry name" value="DUF732"/>
    <property type="match status" value="1"/>
</dbReference>
<proteinExistence type="predicted"/>
<dbReference type="RefSeq" id="WP_109370871.1">
    <property type="nucleotide sequence ID" value="NZ_VUJZ01000084.1"/>
</dbReference>
<evidence type="ECO:0000313" key="3">
    <source>
        <dbReference type="EMBL" id="TXI55358.1"/>
    </source>
</evidence>
<dbReference type="AlphaFoldDB" id="A0A5C7Y1L1"/>